<feature type="transmembrane region" description="Helical" evidence="6">
    <location>
        <begin position="69"/>
        <end position="92"/>
    </location>
</feature>
<dbReference type="SUPFAM" id="SSF48652">
    <property type="entry name" value="Tetraspanin"/>
    <property type="match status" value="1"/>
</dbReference>
<name>A0A3M6TVY6_POCDA</name>
<evidence type="ECO:0000256" key="1">
    <source>
        <dbReference type="ARBA" id="ARBA00004141"/>
    </source>
</evidence>
<dbReference type="Pfam" id="PF00335">
    <property type="entry name" value="Tetraspanin"/>
    <property type="match status" value="1"/>
</dbReference>
<dbReference type="FunFam" id="1.10.1450.10:FF:000029">
    <property type="entry name" value="Tetraspanin"/>
    <property type="match status" value="1"/>
</dbReference>
<evidence type="ECO:0000256" key="3">
    <source>
        <dbReference type="ARBA" id="ARBA00022692"/>
    </source>
</evidence>
<keyword evidence="5 6" id="KW-0472">Membrane</keyword>
<feature type="transmembrane region" description="Helical" evidence="6">
    <location>
        <begin position="112"/>
        <end position="133"/>
    </location>
</feature>
<dbReference type="Proteomes" id="UP000275408">
    <property type="component" value="Unassembled WGS sequence"/>
</dbReference>
<evidence type="ECO:0000256" key="4">
    <source>
        <dbReference type="ARBA" id="ARBA00022989"/>
    </source>
</evidence>
<dbReference type="InterPro" id="IPR008952">
    <property type="entry name" value="Tetraspanin_EC2_sf"/>
</dbReference>
<accession>A0A3M6TVY6</accession>
<comment type="subcellular location">
    <subcellularLocation>
        <location evidence="1">Membrane</location>
        <topology evidence="1">Multi-pass membrane protein</topology>
    </subcellularLocation>
</comment>
<evidence type="ECO:0000256" key="2">
    <source>
        <dbReference type="ARBA" id="ARBA00006840"/>
    </source>
</evidence>
<dbReference type="STRING" id="46731.A0A3M6TVY6"/>
<dbReference type="PANTHER" id="PTHR19282">
    <property type="entry name" value="TETRASPANIN"/>
    <property type="match status" value="1"/>
</dbReference>
<protein>
    <submittedName>
        <fullName evidence="7">Uncharacterized protein</fullName>
    </submittedName>
</protein>
<dbReference type="CDD" id="cd03127">
    <property type="entry name" value="tetraspanin_LEL"/>
    <property type="match status" value="1"/>
</dbReference>
<keyword evidence="4 6" id="KW-1133">Transmembrane helix</keyword>
<proteinExistence type="inferred from homology"/>
<dbReference type="PANTHER" id="PTHR19282:SF534">
    <property type="entry name" value="TETRASPANIN FAMILY-RELATED"/>
    <property type="match status" value="1"/>
</dbReference>
<dbReference type="GO" id="GO:0005886">
    <property type="term" value="C:plasma membrane"/>
    <property type="evidence" value="ECO:0007669"/>
    <property type="project" value="TreeGrafter"/>
</dbReference>
<dbReference type="Gene3D" id="1.10.1450.10">
    <property type="entry name" value="Tetraspanin"/>
    <property type="match status" value="1"/>
</dbReference>
<dbReference type="AlphaFoldDB" id="A0A3M6TVY6"/>
<keyword evidence="8" id="KW-1185">Reference proteome</keyword>
<evidence type="ECO:0000256" key="6">
    <source>
        <dbReference type="SAM" id="Phobius"/>
    </source>
</evidence>
<feature type="transmembrane region" description="Helical" evidence="6">
    <location>
        <begin position="266"/>
        <end position="291"/>
    </location>
</feature>
<reference evidence="7 8" key="1">
    <citation type="journal article" date="2018" name="Sci. Rep.">
        <title>Comparative analysis of the Pocillopora damicornis genome highlights role of immune system in coral evolution.</title>
        <authorList>
            <person name="Cunning R."/>
            <person name="Bay R.A."/>
            <person name="Gillette P."/>
            <person name="Baker A.C."/>
            <person name="Traylor-Knowles N."/>
        </authorList>
    </citation>
    <scope>NUCLEOTIDE SEQUENCE [LARGE SCALE GENOMIC DNA]</scope>
    <source>
        <strain evidence="7">RSMAS</strain>
        <tissue evidence="7">Whole animal</tissue>
    </source>
</reference>
<comment type="caution">
    <text evidence="7">The sequence shown here is derived from an EMBL/GenBank/DDBJ whole genome shotgun (WGS) entry which is preliminary data.</text>
</comment>
<feature type="non-terminal residue" evidence="7">
    <location>
        <position position="1"/>
    </location>
</feature>
<keyword evidence="3 6" id="KW-0812">Transmembrane</keyword>
<evidence type="ECO:0000313" key="7">
    <source>
        <dbReference type="EMBL" id="RMX45563.1"/>
    </source>
</evidence>
<gene>
    <name evidence="7" type="ORF">pdam_00012934</name>
</gene>
<comment type="similarity">
    <text evidence="2">Belongs to the tetraspanin (TM4SF) family.</text>
</comment>
<dbReference type="OrthoDB" id="9972904at2759"/>
<organism evidence="7 8">
    <name type="scientific">Pocillopora damicornis</name>
    <name type="common">Cauliflower coral</name>
    <name type="synonym">Millepora damicornis</name>
    <dbReference type="NCBI Taxonomy" id="46731"/>
    <lineage>
        <taxon>Eukaryota</taxon>
        <taxon>Metazoa</taxon>
        <taxon>Cnidaria</taxon>
        <taxon>Anthozoa</taxon>
        <taxon>Hexacorallia</taxon>
        <taxon>Scleractinia</taxon>
        <taxon>Astrocoeniina</taxon>
        <taxon>Pocilloporidae</taxon>
        <taxon>Pocillopora</taxon>
    </lineage>
</organism>
<dbReference type="EMBL" id="RCHS01002816">
    <property type="protein sequence ID" value="RMX45563.1"/>
    <property type="molecule type" value="Genomic_DNA"/>
</dbReference>
<sequence>VTLLAATFCHFENREYPGYEGAVKACSVLPWQIRRVKVLRSVFVIDITADKHQMAGEGKLGPCMQCVRCMLFVFNGLFWLTGGGLLVVGIWARIQFSDYMKLSSHDYSTACYVLIGAGALVIIIGFLGCCGAYKEQVCMLKTFAVILGFLFLVELGGSITGYVFREKIKSGFSEGLSVALDEYRQDGFKKAWDGLQSKLECCGNKNYSDWFYKEWTTDETYNNSVPHSCCIKDEVSCNINVTNHPATVYSTEGCYDAAVNFFEDKLLIIGGVTLGIALFQLIGVGLSCCLASSIQHSSKYELV</sequence>
<dbReference type="InterPro" id="IPR018499">
    <property type="entry name" value="Tetraspanin/Peripherin"/>
</dbReference>
<evidence type="ECO:0000313" key="8">
    <source>
        <dbReference type="Proteomes" id="UP000275408"/>
    </source>
</evidence>
<dbReference type="PROSITE" id="PS00421">
    <property type="entry name" value="TM4_1"/>
    <property type="match status" value="1"/>
</dbReference>
<dbReference type="InterPro" id="IPR018503">
    <property type="entry name" value="Tetraspanin_CS"/>
</dbReference>
<evidence type="ECO:0000256" key="5">
    <source>
        <dbReference type="ARBA" id="ARBA00023136"/>
    </source>
</evidence>
<feature type="transmembrane region" description="Helical" evidence="6">
    <location>
        <begin position="145"/>
        <end position="164"/>
    </location>
</feature>
<dbReference type="PRINTS" id="PR00259">
    <property type="entry name" value="TMFOUR"/>
</dbReference>